<dbReference type="EMBL" id="VWPX01006649">
    <property type="protein sequence ID" value="NWI12342.1"/>
    <property type="molecule type" value="Genomic_DNA"/>
</dbReference>
<name>A0A7K4K7X6_9AVES</name>
<organism evidence="5 6">
    <name type="scientific">Crypturellus soui</name>
    <dbReference type="NCBI Taxonomy" id="458187"/>
    <lineage>
        <taxon>Eukaryota</taxon>
        <taxon>Metazoa</taxon>
        <taxon>Chordata</taxon>
        <taxon>Craniata</taxon>
        <taxon>Vertebrata</taxon>
        <taxon>Euteleostomi</taxon>
        <taxon>Archelosauria</taxon>
        <taxon>Archosauria</taxon>
        <taxon>Dinosauria</taxon>
        <taxon>Saurischia</taxon>
        <taxon>Theropoda</taxon>
        <taxon>Coelurosauria</taxon>
        <taxon>Aves</taxon>
        <taxon>Palaeognathae</taxon>
        <taxon>Tinamiformes</taxon>
        <taxon>Tinamidae</taxon>
        <taxon>Crypturellus</taxon>
    </lineage>
</organism>
<evidence type="ECO:0000256" key="2">
    <source>
        <dbReference type="ARBA" id="ARBA00022729"/>
    </source>
</evidence>
<dbReference type="OrthoDB" id="9427418at2759"/>
<dbReference type="GO" id="GO:0016020">
    <property type="term" value="C:membrane"/>
    <property type="evidence" value="ECO:0007669"/>
    <property type="project" value="UniProtKB-SubCell"/>
</dbReference>
<reference evidence="5 6" key="1">
    <citation type="submission" date="2019-09" db="EMBL/GenBank/DDBJ databases">
        <title>Bird 10,000 Genomes (B10K) Project - Family phase.</title>
        <authorList>
            <person name="Zhang G."/>
        </authorList>
    </citation>
    <scope>NUCLEOTIDE SEQUENCE [LARGE SCALE GENOMIC DNA]</scope>
    <source>
        <strain evidence="5">B10K-MSB-42743</strain>
        <tissue evidence="5">Heart</tissue>
    </source>
</reference>
<protein>
    <submittedName>
        <fullName evidence="5">LFA3 protein</fullName>
    </submittedName>
</protein>
<evidence type="ECO:0000256" key="3">
    <source>
        <dbReference type="ARBA" id="ARBA00023136"/>
    </source>
</evidence>
<comment type="subcellular location">
    <subcellularLocation>
        <location evidence="1">Membrane</location>
    </subcellularLocation>
</comment>
<dbReference type="InterPro" id="IPR013783">
    <property type="entry name" value="Ig-like_fold"/>
</dbReference>
<comment type="caution">
    <text evidence="5">The sequence shown here is derived from an EMBL/GenBank/DDBJ whole genome shotgun (WGS) entry which is preliminary data.</text>
</comment>
<sequence length="184" mass="20959">VAHIHCEEVFGILGENYTFPVKINKKLVEIIWMKNRDKVAEWEEQSQAVYFTSLKNRGSLNNETGSLTIFNLEKNDTATYVLEYLPFDENNLRLTFILTVLDPPSEPTISCNVSDDSLVLTCAADFKGPLTYTWDFGSITDYKQQQQNIVFLKKNVDASEKVMCFIEVSQTAKSSEFSLAECFP</sequence>
<feature type="non-terminal residue" evidence="5">
    <location>
        <position position="184"/>
    </location>
</feature>
<gene>
    <name evidence="5" type="primary">Cd58</name>
    <name evidence="5" type="ORF">CRYSOU_R07952</name>
</gene>
<keyword evidence="4" id="KW-0325">Glycoprotein</keyword>
<evidence type="ECO:0000256" key="1">
    <source>
        <dbReference type="ARBA" id="ARBA00004370"/>
    </source>
</evidence>
<feature type="non-terminal residue" evidence="5">
    <location>
        <position position="1"/>
    </location>
</feature>
<dbReference type="AlphaFoldDB" id="A0A7K4K7X6"/>
<evidence type="ECO:0000313" key="6">
    <source>
        <dbReference type="Proteomes" id="UP000545332"/>
    </source>
</evidence>
<dbReference type="CDD" id="cd05775">
    <property type="entry name" value="IgV_CD2_like_N"/>
    <property type="match status" value="1"/>
</dbReference>
<dbReference type="InterPro" id="IPR015631">
    <property type="entry name" value="CD2/SLAM_rcpt"/>
</dbReference>
<accession>A0A7K4K7X6</accession>
<dbReference type="PANTHER" id="PTHR12080:SF55">
    <property type="entry name" value="LYMPHOCYTE FUNCTION-ASSOCIATED ANTIGEN 3"/>
    <property type="match status" value="1"/>
</dbReference>
<keyword evidence="6" id="KW-1185">Reference proteome</keyword>
<dbReference type="Proteomes" id="UP000545332">
    <property type="component" value="Unassembled WGS sequence"/>
</dbReference>
<dbReference type="SUPFAM" id="SSF48726">
    <property type="entry name" value="Immunoglobulin"/>
    <property type="match status" value="1"/>
</dbReference>
<keyword evidence="3" id="KW-0472">Membrane</keyword>
<dbReference type="PANTHER" id="PTHR12080">
    <property type="entry name" value="SIGNALING LYMPHOCYTIC ACTIVATION MOLECULE"/>
    <property type="match status" value="1"/>
</dbReference>
<dbReference type="Gene3D" id="2.60.40.10">
    <property type="entry name" value="Immunoglobulins"/>
    <property type="match status" value="1"/>
</dbReference>
<evidence type="ECO:0000256" key="4">
    <source>
        <dbReference type="ARBA" id="ARBA00023180"/>
    </source>
</evidence>
<dbReference type="InterPro" id="IPR036179">
    <property type="entry name" value="Ig-like_dom_sf"/>
</dbReference>
<keyword evidence="2" id="KW-0732">Signal</keyword>
<proteinExistence type="predicted"/>
<evidence type="ECO:0000313" key="5">
    <source>
        <dbReference type="EMBL" id="NWI12342.1"/>
    </source>
</evidence>